<keyword evidence="2" id="KW-1185">Reference proteome</keyword>
<accession>A0A9X2ME42</accession>
<sequence length="102" mass="11875">MFDNGNRYISRGINDEIPIDVQIFMWQLIEELKDTIGDADCLQVFTISTVDESENTIRIIHSQEVPEYKKIWIFEASEPCNEEKIFVIDDGSHSTMLLAEEY</sequence>
<dbReference type="Gene3D" id="3.10.450.150">
    <property type="entry name" value="enterococcus faecalis protein"/>
    <property type="match status" value="1"/>
</dbReference>
<organism evidence="1 2">
    <name type="scientific">Terrisporobacter muris</name>
    <dbReference type="NCBI Taxonomy" id="2963284"/>
    <lineage>
        <taxon>Bacteria</taxon>
        <taxon>Bacillati</taxon>
        <taxon>Bacillota</taxon>
        <taxon>Clostridia</taxon>
        <taxon>Peptostreptococcales</taxon>
        <taxon>Peptostreptococcaceae</taxon>
        <taxon>Terrisporobacter</taxon>
    </lineage>
</organism>
<proteinExistence type="predicted"/>
<evidence type="ECO:0000313" key="2">
    <source>
        <dbReference type="Proteomes" id="UP001140817"/>
    </source>
</evidence>
<dbReference type="EMBL" id="JANKBY010000546">
    <property type="protein sequence ID" value="MCR1825078.1"/>
    <property type="molecule type" value="Genomic_DNA"/>
</dbReference>
<evidence type="ECO:0000313" key="1">
    <source>
        <dbReference type="EMBL" id="MCR1825078.1"/>
    </source>
</evidence>
<dbReference type="AlphaFoldDB" id="A0A9X2ME42"/>
<gene>
    <name evidence="1" type="ORF">NSA58_20235</name>
</gene>
<comment type="caution">
    <text evidence="1">The sequence shown here is derived from an EMBL/GenBank/DDBJ whole genome shotgun (WGS) entry which is preliminary data.</text>
</comment>
<dbReference type="RefSeq" id="WP_257560928.1">
    <property type="nucleotide sequence ID" value="NZ_JANKBY010000546.1"/>
</dbReference>
<dbReference type="Proteomes" id="UP001140817">
    <property type="component" value="Unassembled WGS sequence"/>
</dbReference>
<dbReference type="Pfam" id="PF06124">
    <property type="entry name" value="DUF960"/>
    <property type="match status" value="1"/>
</dbReference>
<name>A0A9X2ME42_9FIRM</name>
<reference evidence="1" key="1">
    <citation type="submission" date="2022-07" db="EMBL/GenBank/DDBJ databases">
        <title>Enhanced cultured diversity of the mouse gut microbiota enables custom-made synthetic communities.</title>
        <authorList>
            <person name="Afrizal A."/>
        </authorList>
    </citation>
    <scope>NUCLEOTIDE SEQUENCE</scope>
    <source>
        <strain evidence="1">DSM 29186</strain>
    </source>
</reference>
<protein>
    <submittedName>
        <fullName evidence="1">DUF960 domain-containing protein</fullName>
    </submittedName>
</protein>
<dbReference type="InterPro" id="IPR009303">
    <property type="entry name" value="DUF960"/>
</dbReference>